<keyword evidence="5" id="KW-0560">Oxidoreductase</keyword>
<gene>
    <name evidence="6" type="ORF">ISU02_22585</name>
</gene>
<evidence type="ECO:0000313" key="6">
    <source>
        <dbReference type="EMBL" id="MBF4695895.1"/>
    </source>
</evidence>
<dbReference type="GO" id="GO:0004497">
    <property type="term" value="F:monooxygenase activity"/>
    <property type="evidence" value="ECO:0007669"/>
    <property type="project" value="UniProtKB-KW"/>
</dbReference>
<dbReference type="Pfam" id="PF03060">
    <property type="entry name" value="NMO"/>
    <property type="match status" value="1"/>
</dbReference>
<evidence type="ECO:0000313" key="7">
    <source>
        <dbReference type="Proteomes" id="UP000614200"/>
    </source>
</evidence>
<keyword evidence="6" id="KW-0503">Monooxygenase</keyword>
<dbReference type="RefSeq" id="WP_194704131.1">
    <property type="nucleotide sequence ID" value="NZ_JADKNH010000022.1"/>
</dbReference>
<keyword evidence="3" id="KW-0285">Flavoprotein</keyword>
<dbReference type="PANTHER" id="PTHR32332">
    <property type="entry name" value="2-NITROPROPANE DIOXYGENASE"/>
    <property type="match status" value="1"/>
</dbReference>
<evidence type="ECO:0000256" key="2">
    <source>
        <dbReference type="ARBA" id="ARBA00013457"/>
    </source>
</evidence>
<evidence type="ECO:0000256" key="3">
    <source>
        <dbReference type="ARBA" id="ARBA00022630"/>
    </source>
</evidence>
<dbReference type="EMBL" id="JADKNH010000022">
    <property type="protein sequence ID" value="MBF4695895.1"/>
    <property type="molecule type" value="Genomic_DNA"/>
</dbReference>
<evidence type="ECO:0000256" key="5">
    <source>
        <dbReference type="ARBA" id="ARBA00023002"/>
    </source>
</evidence>
<reference evidence="6 7" key="1">
    <citation type="submission" date="2020-11" db="EMBL/GenBank/DDBJ databases">
        <title>Fusibacter basophilias sp. nov.</title>
        <authorList>
            <person name="Qiu D."/>
        </authorList>
    </citation>
    <scope>NUCLEOTIDE SEQUENCE [LARGE SCALE GENOMIC DNA]</scope>
    <source>
        <strain evidence="6 7">Q10-2</strain>
    </source>
</reference>
<evidence type="ECO:0000256" key="1">
    <source>
        <dbReference type="ARBA" id="ARBA00003535"/>
    </source>
</evidence>
<keyword evidence="7" id="KW-1185">Reference proteome</keyword>
<keyword evidence="4" id="KW-0288">FMN</keyword>
<dbReference type="Gene3D" id="3.20.20.70">
    <property type="entry name" value="Aldolase class I"/>
    <property type="match status" value="1"/>
</dbReference>
<protein>
    <recommendedName>
        <fullName evidence="2">Probable nitronate monooxygenase</fullName>
    </recommendedName>
</protein>
<organism evidence="6 7">
    <name type="scientific">Fusibacter ferrireducens</name>
    <dbReference type="NCBI Taxonomy" id="2785058"/>
    <lineage>
        <taxon>Bacteria</taxon>
        <taxon>Bacillati</taxon>
        <taxon>Bacillota</taxon>
        <taxon>Clostridia</taxon>
        <taxon>Eubacteriales</taxon>
        <taxon>Eubacteriales Family XII. Incertae Sedis</taxon>
        <taxon>Fusibacter</taxon>
    </lineage>
</organism>
<dbReference type="PANTHER" id="PTHR32332:SF18">
    <property type="entry name" value="2-NITROPROPANE DIOXYGENASE"/>
    <property type="match status" value="1"/>
</dbReference>
<dbReference type="InterPro" id="IPR013785">
    <property type="entry name" value="Aldolase_TIM"/>
</dbReference>
<comment type="function">
    <text evidence="1">Nitronate monooxygenase that uses molecular oxygen to catalyze the oxidative denitrification of alkyl nitronates. Acts on propionate 3-nitronate (P3N), the presumed physiological substrate. Probably functions in the detoxification of P3N, a metabolic poison produced by plants and fungi as a defense mechanism.</text>
</comment>
<evidence type="ECO:0000256" key="4">
    <source>
        <dbReference type="ARBA" id="ARBA00022643"/>
    </source>
</evidence>
<sequence length="356" mass="38438">MKLPTLDIGSLKIKYPIVLGAMGVGVTRSGLAAAVTNAGGLGVMSGVNLGFDELDFMDNTLEANLRALRNEIRKAKEMTKGGAIGINFMVAMNMYAEHVREAVKEGIDFIVSGAGIPSELPALVKGSSTKIAPIISSSKGARLIAKLWDRNHNIAPDAVVLEGVKAGGHLGFSKDDIINENYDIFKTISEIKFILKPYEEKYQKKIPLIVAGGIYSGEDIANVLKAGGDGVQMATRFVATEECDAHERYKQAYIDAVKDDVKIIISPVGLPGRAVQNPFLKKVNAHNPPKIKKCVNCLKTCDIKTTPFCISQALVNAVSGNIDEGLIFSGENVYKVKEMSTVPEIFKDLLTELEKL</sequence>
<name>A0ABS0A198_9FIRM</name>
<dbReference type="CDD" id="cd04730">
    <property type="entry name" value="NPD_like"/>
    <property type="match status" value="1"/>
</dbReference>
<dbReference type="SUPFAM" id="SSF51412">
    <property type="entry name" value="Inosine monophosphate dehydrogenase (IMPDH)"/>
    <property type="match status" value="1"/>
</dbReference>
<proteinExistence type="predicted"/>
<dbReference type="Proteomes" id="UP000614200">
    <property type="component" value="Unassembled WGS sequence"/>
</dbReference>
<dbReference type="InterPro" id="IPR004136">
    <property type="entry name" value="NMO"/>
</dbReference>
<accession>A0ABS0A198</accession>
<comment type="caution">
    <text evidence="6">The sequence shown here is derived from an EMBL/GenBank/DDBJ whole genome shotgun (WGS) entry which is preliminary data.</text>
</comment>